<evidence type="ECO:0000256" key="1">
    <source>
        <dbReference type="SAM" id="MobiDB-lite"/>
    </source>
</evidence>
<protein>
    <submittedName>
        <fullName evidence="2">Transmembrane protein</fullName>
    </submittedName>
</protein>
<name>A0A6J4P5K3_9BURK</name>
<keyword evidence="2" id="KW-0472">Membrane</keyword>
<dbReference type="EMBL" id="CADCUX010000268">
    <property type="protein sequence ID" value="CAA9406428.1"/>
    <property type="molecule type" value="Genomic_DNA"/>
</dbReference>
<organism evidence="2">
    <name type="scientific">uncultured Ramlibacter sp</name>
    <dbReference type="NCBI Taxonomy" id="260755"/>
    <lineage>
        <taxon>Bacteria</taxon>
        <taxon>Pseudomonadati</taxon>
        <taxon>Pseudomonadota</taxon>
        <taxon>Betaproteobacteria</taxon>
        <taxon>Burkholderiales</taxon>
        <taxon>Comamonadaceae</taxon>
        <taxon>Ramlibacter</taxon>
        <taxon>environmental samples</taxon>
    </lineage>
</organism>
<accession>A0A6J4P5K3</accession>
<feature type="non-terminal residue" evidence="2">
    <location>
        <position position="260"/>
    </location>
</feature>
<gene>
    <name evidence="2" type="ORF">AVDCRST_MAG51-1176</name>
</gene>
<evidence type="ECO:0000313" key="2">
    <source>
        <dbReference type="EMBL" id="CAA9406428.1"/>
    </source>
</evidence>
<proteinExistence type="predicted"/>
<feature type="compositionally biased region" description="Basic and acidic residues" evidence="1">
    <location>
        <begin position="237"/>
        <end position="260"/>
    </location>
</feature>
<dbReference type="AlphaFoldDB" id="A0A6J4P5K3"/>
<feature type="region of interest" description="Disordered" evidence="1">
    <location>
        <begin position="123"/>
        <end position="149"/>
    </location>
</feature>
<feature type="non-terminal residue" evidence="2">
    <location>
        <position position="1"/>
    </location>
</feature>
<sequence length="260" mass="28072">AAATIALHGIAADGPGLLAGRLRRRDRRWWRPDPGPGALRHPPECTPGHAAGHQQERVALGHGDRDGPVHPSRADAVERHAAGRRLRPCRWFRGRLGGDGGLAGFSAQAAAAGAVRRAGVHDRAKATRQAPCSAPGRSHRSRGGQLHRPGPRLLRRILRTGHRQLPGLPVRPLAGLRLPACVGCGQAREHGDQPGRAHPVRVEGARVVALRIRPGCRQHRRQPAGDADGAAPWGRFRARDVHPGRHRADPQDRLRRLPAL</sequence>
<feature type="region of interest" description="Disordered" evidence="1">
    <location>
        <begin position="217"/>
        <end position="260"/>
    </location>
</feature>
<reference evidence="2" key="1">
    <citation type="submission" date="2020-02" db="EMBL/GenBank/DDBJ databases">
        <authorList>
            <person name="Meier V. D."/>
        </authorList>
    </citation>
    <scope>NUCLEOTIDE SEQUENCE</scope>
    <source>
        <strain evidence="2">AVDCRST_MAG51</strain>
    </source>
</reference>
<keyword evidence="2" id="KW-0812">Transmembrane</keyword>